<dbReference type="RefSeq" id="WP_034923371.1">
    <property type="nucleotide sequence ID" value="NZ_JDSS02000018.1"/>
</dbReference>
<gene>
    <name evidence="3" type="ORF">CAPSK01_001167</name>
</gene>
<organism evidence="3 4">
    <name type="scientific">Candidatus Accumulibacter vicinus</name>
    <dbReference type="NCBI Taxonomy" id="2954382"/>
    <lineage>
        <taxon>Bacteria</taxon>
        <taxon>Pseudomonadati</taxon>
        <taxon>Pseudomonadota</taxon>
        <taxon>Betaproteobacteria</taxon>
        <taxon>Candidatus Accumulibacter</taxon>
    </lineage>
</organism>
<feature type="signal peptide" evidence="1">
    <location>
        <begin position="1"/>
        <end position="27"/>
    </location>
</feature>
<proteinExistence type="predicted"/>
<protein>
    <recommendedName>
        <fullName evidence="2">Ysc84 actin-binding domain-containing protein</fullName>
    </recommendedName>
</protein>
<sequence>MYAHPARSIFMVLAMLLSAFIVAPAVADSTTELDHKSKAALDRLLAKVPAARTLNAKASAVLVFPSITKAGLVVGGQYGEGVLWRDGKAVGHYSTAGASYGLQAGAQKYGYAMFFMNEKALQALDANEGFEVGIGPSIVVIDQGTGQSHTTTTMQDDIYAFIFGQKGLMAGIGLQGNKISKLNQ</sequence>
<dbReference type="Pfam" id="PF04366">
    <property type="entry name" value="Ysc84"/>
    <property type="match status" value="1"/>
</dbReference>
<feature type="domain" description="Ysc84 actin-binding" evidence="2">
    <location>
        <begin position="97"/>
        <end position="181"/>
    </location>
</feature>
<evidence type="ECO:0000256" key="1">
    <source>
        <dbReference type="SAM" id="SignalP"/>
    </source>
</evidence>
<accession>A0A084Y2N4</accession>
<dbReference type="STRING" id="1457154.CAPSK01_001167"/>
<comment type="caution">
    <text evidence="3">The sequence shown here is derived from an EMBL/GenBank/DDBJ whole genome shotgun (WGS) entry which is preliminary data.</text>
</comment>
<feature type="chain" id="PRO_5001785499" description="Ysc84 actin-binding domain-containing protein" evidence="1">
    <location>
        <begin position="28"/>
        <end position="184"/>
    </location>
</feature>
<dbReference type="InterPro" id="IPR007461">
    <property type="entry name" value="Ysc84_actin-binding"/>
</dbReference>
<dbReference type="Proteomes" id="UP000019812">
    <property type="component" value="Unassembled WGS sequence"/>
</dbReference>
<name>A0A084Y2N4_9PROT</name>
<dbReference type="EMBL" id="JDSS02000018">
    <property type="protein sequence ID" value="KFB68978.1"/>
    <property type="molecule type" value="Genomic_DNA"/>
</dbReference>
<evidence type="ECO:0000259" key="2">
    <source>
        <dbReference type="Pfam" id="PF04366"/>
    </source>
</evidence>
<reference evidence="3 4" key="1">
    <citation type="submission" date="2014-07" db="EMBL/GenBank/DDBJ databases">
        <title>Expanding our view of genomic diversity in Candidatus Accumulibacter clades.</title>
        <authorList>
            <person name="Skennerton C.T."/>
            <person name="Barr J.J."/>
            <person name="Slater F.R."/>
            <person name="Bond P.L."/>
            <person name="Tyson G.W."/>
        </authorList>
    </citation>
    <scope>NUCLEOTIDE SEQUENCE [LARGE SCALE GENOMIC DNA]</scope>
    <source>
        <strain evidence="4">SK-01</strain>
    </source>
</reference>
<keyword evidence="1" id="KW-0732">Signal</keyword>
<dbReference type="AlphaFoldDB" id="A0A084Y2N4"/>
<evidence type="ECO:0000313" key="3">
    <source>
        <dbReference type="EMBL" id="KFB68978.1"/>
    </source>
</evidence>
<dbReference type="CDD" id="cd11524">
    <property type="entry name" value="SYLF"/>
    <property type="match status" value="1"/>
</dbReference>
<evidence type="ECO:0000313" key="4">
    <source>
        <dbReference type="Proteomes" id="UP000019812"/>
    </source>
</evidence>